<dbReference type="Proteomes" id="UP000244856">
    <property type="component" value="Unassembled WGS sequence"/>
</dbReference>
<evidence type="ECO:0000313" key="2">
    <source>
        <dbReference type="Proteomes" id="UP000244856"/>
    </source>
</evidence>
<accession>A0A2S9UBB6</accession>
<dbReference type="AlphaFoldDB" id="A0A2S9UBB6"/>
<gene>
    <name evidence="1" type="ORF">B7T07_08030</name>
</gene>
<comment type="caution">
    <text evidence="1">The sequence shown here is derived from an EMBL/GenBank/DDBJ whole genome shotgun (WGS) entry which is preliminary data.</text>
</comment>
<reference evidence="1 2" key="1">
    <citation type="submission" date="2017-04" db="EMBL/GenBank/DDBJ databases">
        <title>Cronobacter sakazakii, ST83 Lineage Isolates.</title>
        <authorList>
            <person name="Chase H."/>
            <person name="Tall B."/>
            <person name="Gopinath G."/>
            <person name="Lehner A."/>
        </authorList>
    </citation>
    <scope>NUCLEOTIDE SEQUENCE [LARGE SCALE GENOMIC DNA]</scope>
    <source>
        <strain evidence="1 2">MOD1_Comp15</strain>
    </source>
</reference>
<evidence type="ECO:0000313" key="1">
    <source>
        <dbReference type="EMBL" id="PUW05642.1"/>
    </source>
</evidence>
<proteinExistence type="predicted"/>
<sequence length="63" mass="7424">MRAASQARYFLFPTPDMTASDIHHSYLVVYIHSRLLCGTDHCRHSPFHFEVENNSLQTFNTRR</sequence>
<dbReference type="EMBL" id="NCTU01000004">
    <property type="protein sequence ID" value="PUW05642.1"/>
    <property type="molecule type" value="Genomic_DNA"/>
</dbReference>
<organism evidence="1 2">
    <name type="scientific">Cronobacter sakazakii</name>
    <name type="common">Enterobacter sakazakii</name>
    <dbReference type="NCBI Taxonomy" id="28141"/>
    <lineage>
        <taxon>Bacteria</taxon>
        <taxon>Pseudomonadati</taxon>
        <taxon>Pseudomonadota</taxon>
        <taxon>Gammaproteobacteria</taxon>
        <taxon>Enterobacterales</taxon>
        <taxon>Enterobacteriaceae</taxon>
        <taxon>Cronobacter</taxon>
    </lineage>
</organism>
<protein>
    <submittedName>
        <fullName evidence="1">Uncharacterized protein</fullName>
    </submittedName>
</protein>
<name>A0A2S9UBB6_CROSK</name>